<evidence type="ECO:0000256" key="3">
    <source>
        <dbReference type="ARBA" id="ARBA00022741"/>
    </source>
</evidence>
<dbReference type="PANTHER" id="PTHR24223:SF443">
    <property type="entry name" value="MULTIDRUG-RESISTANCE LIKE PROTEIN 1, ISOFORM I"/>
    <property type="match status" value="1"/>
</dbReference>
<evidence type="ECO:0000256" key="2">
    <source>
        <dbReference type="ARBA" id="ARBA00022737"/>
    </source>
</evidence>
<dbReference type="PROSITE" id="PS50893">
    <property type="entry name" value="ABC_TRANSPORTER_2"/>
    <property type="match status" value="1"/>
</dbReference>
<sequence length="310" mass="33673">MLTVLIAFAVQPGILIKVISDSDLYGGPSILSTVVYLGGLDQKKANADAEKSKKVMKPAAIFPIADAESTTRQFEKLDLIIAEKVIASETFSVTRDSMGPTMRDINLQARYGALTAVVSRVGERKSSIIGAILGEIFYGKERYLKTFRSCALVPNLTMLVSGDKTDINLSGGQKQRALIARAVYANADVYILDDPLSAVDAHVDHHIFIHALTTIPADKTCILSTNGVNHLKEVDQADGLHRTLEAAHGYIAIDGIEISTLGLHEPRSHLTIIPQEPILFGDAIRLNSDHFGKYTGAEIWFALEFASLKS</sequence>
<keyword evidence="2" id="KW-0677">Repeat</keyword>
<evidence type="ECO:0000259" key="5">
    <source>
        <dbReference type="PROSITE" id="PS50893"/>
    </source>
</evidence>
<dbReference type="Pfam" id="PF00005">
    <property type="entry name" value="ABC_tran"/>
    <property type="match status" value="1"/>
</dbReference>
<dbReference type="Gene3D" id="3.40.50.300">
    <property type="entry name" value="P-loop containing nucleotide triphosphate hydrolases"/>
    <property type="match status" value="2"/>
</dbReference>
<dbReference type="AlphaFoldDB" id="A0A9P6FIG9"/>
<dbReference type="GO" id="GO:0016887">
    <property type="term" value="F:ATP hydrolysis activity"/>
    <property type="evidence" value="ECO:0007669"/>
    <property type="project" value="InterPro"/>
</dbReference>
<dbReference type="InterPro" id="IPR003439">
    <property type="entry name" value="ABC_transporter-like_ATP-bd"/>
</dbReference>
<evidence type="ECO:0000313" key="7">
    <source>
        <dbReference type="Proteomes" id="UP000723463"/>
    </source>
</evidence>
<dbReference type="GO" id="GO:0005524">
    <property type="term" value="F:ATP binding"/>
    <property type="evidence" value="ECO:0007669"/>
    <property type="project" value="UniProtKB-KW"/>
</dbReference>
<name>A0A9P6FIG9_9FUNG</name>
<dbReference type="PROSITE" id="PS00211">
    <property type="entry name" value="ABC_TRANSPORTER_1"/>
    <property type="match status" value="1"/>
</dbReference>
<dbReference type="GO" id="GO:0042626">
    <property type="term" value="F:ATPase-coupled transmembrane transporter activity"/>
    <property type="evidence" value="ECO:0007669"/>
    <property type="project" value="TreeGrafter"/>
</dbReference>
<evidence type="ECO:0000256" key="4">
    <source>
        <dbReference type="ARBA" id="ARBA00022840"/>
    </source>
</evidence>
<protein>
    <recommendedName>
        <fullName evidence="5">ABC transporter domain-containing protein</fullName>
    </recommendedName>
</protein>
<gene>
    <name evidence="6" type="ORF">EC957_008153</name>
</gene>
<proteinExistence type="predicted"/>
<dbReference type="GO" id="GO:0016020">
    <property type="term" value="C:membrane"/>
    <property type="evidence" value="ECO:0007669"/>
    <property type="project" value="TreeGrafter"/>
</dbReference>
<dbReference type="PANTHER" id="PTHR24223">
    <property type="entry name" value="ATP-BINDING CASSETTE SUB-FAMILY C"/>
    <property type="match status" value="1"/>
</dbReference>
<keyword evidence="4" id="KW-0067">ATP-binding</keyword>
<dbReference type="Proteomes" id="UP000723463">
    <property type="component" value="Unassembled WGS sequence"/>
</dbReference>
<comment type="caution">
    <text evidence="6">The sequence shown here is derived from an EMBL/GenBank/DDBJ whole genome shotgun (WGS) entry which is preliminary data.</text>
</comment>
<accession>A0A9P6FIG9</accession>
<organism evidence="6 7">
    <name type="scientific">Mortierella hygrophila</name>
    <dbReference type="NCBI Taxonomy" id="979708"/>
    <lineage>
        <taxon>Eukaryota</taxon>
        <taxon>Fungi</taxon>
        <taxon>Fungi incertae sedis</taxon>
        <taxon>Mucoromycota</taxon>
        <taxon>Mortierellomycotina</taxon>
        <taxon>Mortierellomycetes</taxon>
        <taxon>Mortierellales</taxon>
        <taxon>Mortierellaceae</taxon>
        <taxon>Mortierella</taxon>
    </lineage>
</organism>
<keyword evidence="3" id="KW-0547">Nucleotide-binding</keyword>
<keyword evidence="7" id="KW-1185">Reference proteome</keyword>
<reference evidence="6" key="1">
    <citation type="journal article" date="2020" name="Fungal Divers.">
        <title>Resolving the Mortierellaceae phylogeny through synthesis of multi-gene phylogenetics and phylogenomics.</title>
        <authorList>
            <person name="Vandepol N."/>
            <person name="Liber J."/>
            <person name="Desiro A."/>
            <person name="Na H."/>
            <person name="Kennedy M."/>
            <person name="Barry K."/>
            <person name="Grigoriev I.V."/>
            <person name="Miller A.N."/>
            <person name="O'Donnell K."/>
            <person name="Stajich J.E."/>
            <person name="Bonito G."/>
        </authorList>
    </citation>
    <scope>NUCLEOTIDE SEQUENCE</scope>
    <source>
        <strain evidence="6">NRRL 2591</strain>
    </source>
</reference>
<dbReference type="InterPro" id="IPR050173">
    <property type="entry name" value="ABC_transporter_C-like"/>
</dbReference>
<dbReference type="InterPro" id="IPR027417">
    <property type="entry name" value="P-loop_NTPase"/>
</dbReference>
<feature type="domain" description="ABC transporter" evidence="5">
    <location>
        <begin position="50"/>
        <end position="273"/>
    </location>
</feature>
<dbReference type="EMBL" id="JAAAXW010000004">
    <property type="protein sequence ID" value="KAF9551484.1"/>
    <property type="molecule type" value="Genomic_DNA"/>
</dbReference>
<dbReference type="SUPFAM" id="SSF52540">
    <property type="entry name" value="P-loop containing nucleoside triphosphate hydrolases"/>
    <property type="match status" value="2"/>
</dbReference>
<comment type="subcellular location">
    <subcellularLocation>
        <location evidence="1">Endomembrane system</location>
        <topology evidence="1">Multi-pass membrane protein</topology>
    </subcellularLocation>
</comment>
<dbReference type="InterPro" id="IPR017871">
    <property type="entry name" value="ABC_transporter-like_CS"/>
</dbReference>
<evidence type="ECO:0000256" key="1">
    <source>
        <dbReference type="ARBA" id="ARBA00004127"/>
    </source>
</evidence>
<evidence type="ECO:0000313" key="6">
    <source>
        <dbReference type="EMBL" id="KAF9551484.1"/>
    </source>
</evidence>